<accession>A0AAE0KXI0</accession>
<proteinExistence type="predicted"/>
<feature type="transmembrane region" description="Helical" evidence="1">
    <location>
        <begin position="64"/>
        <end position="88"/>
    </location>
</feature>
<keyword evidence="3" id="KW-1185">Reference proteome</keyword>
<comment type="caution">
    <text evidence="2">The sequence shown here is derived from an EMBL/GenBank/DDBJ whole genome shotgun (WGS) entry which is preliminary data.</text>
</comment>
<keyword evidence="1" id="KW-0812">Transmembrane</keyword>
<sequence length="162" mass="16418">MSAPTTSAKRKLLLGSAIDSSFRLVPLRLYDYLDDGVAAVIEPAGGSAAALGRGALPIGFRPQFILLACLISLCCFGIVGSAAGYGGVMIDNNINSNTTEPLVMCIGQLCLHPGFYSLSTVVQEQLIQVIGSAVAAGSQGSALDCTSATASGYGGVATTTEP</sequence>
<keyword evidence="1" id="KW-0472">Membrane</keyword>
<gene>
    <name evidence="2" type="ORF">CYMTET_27099</name>
</gene>
<evidence type="ECO:0000313" key="3">
    <source>
        <dbReference type="Proteomes" id="UP001190700"/>
    </source>
</evidence>
<dbReference type="Proteomes" id="UP001190700">
    <property type="component" value="Unassembled WGS sequence"/>
</dbReference>
<evidence type="ECO:0000313" key="2">
    <source>
        <dbReference type="EMBL" id="KAK3264139.1"/>
    </source>
</evidence>
<reference evidence="2 3" key="1">
    <citation type="journal article" date="2015" name="Genome Biol. Evol.">
        <title>Comparative Genomics of a Bacterivorous Green Alga Reveals Evolutionary Causalities and Consequences of Phago-Mixotrophic Mode of Nutrition.</title>
        <authorList>
            <person name="Burns J.A."/>
            <person name="Paasch A."/>
            <person name="Narechania A."/>
            <person name="Kim E."/>
        </authorList>
    </citation>
    <scope>NUCLEOTIDE SEQUENCE [LARGE SCALE GENOMIC DNA]</scope>
    <source>
        <strain evidence="2 3">PLY_AMNH</strain>
    </source>
</reference>
<organism evidence="2 3">
    <name type="scientific">Cymbomonas tetramitiformis</name>
    <dbReference type="NCBI Taxonomy" id="36881"/>
    <lineage>
        <taxon>Eukaryota</taxon>
        <taxon>Viridiplantae</taxon>
        <taxon>Chlorophyta</taxon>
        <taxon>Pyramimonadophyceae</taxon>
        <taxon>Pyramimonadales</taxon>
        <taxon>Pyramimonadaceae</taxon>
        <taxon>Cymbomonas</taxon>
    </lineage>
</organism>
<protein>
    <submittedName>
        <fullName evidence="2">Uncharacterized protein</fullName>
    </submittedName>
</protein>
<dbReference type="AlphaFoldDB" id="A0AAE0KXI0"/>
<dbReference type="EMBL" id="LGRX02014766">
    <property type="protein sequence ID" value="KAK3264139.1"/>
    <property type="molecule type" value="Genomic_DNA"/>
</dbReference>
<name>A0AAE0KXI0_9CHLO</name>
<keyword evidence="1" id="KW-1133">Transmembrane helix</keyword>
<evidence type="ECO:0000256" key="1">
    <source>
        <dbReference type="SAM" id="Phobius"/>
    </source>
</evidence>